<dbReference type="Pfam" id="PF00225">
    <property type="entry name" value="Kinesin"/>
    <property type="match status" value="1"/>
</dbReference>
<dbReference type="InterPro" id="IPR001752">
    <property type="entry name" value="Kinesin_motor_dom"/>
</dbReference>
<reference evidence="9 10" key="1">
    <citation type="journal article" date="2014" name="BMC Genomics">
        <title>Genome sequencing of four Aureobasidium pullulans varieties: biotechnological potential, stress tolerance, and description of new species.</title>
        <authorList>
            <person name="Gostin Ar C."/>
            <person name="Ohm R.A."/>
            <person name="Kogej T."/>
            <person name="Sonjak S."/>
            <person name="Turk M."/>
            <person name="Zajc J."/>
            <person name="Zalar P."/>
            <person name="Grube M."/>
            <person name="Sun H."/>
            <person name="Han J."/>
            <person name="Sharma A."/>
            <person name="Chiniquy J."/>
            <person name="Ngan C.Y."/>
            <person name="Lipzen A."/>
            <person name="Barry K."/>
            <person name="Grigoriev I.V."/>
            <person name="Gunde-Cimerman N."/>
        </authorList>
    </citation>
    <scope>NUCLEOTIDE SEQUENCE [LARGE SCALE GENOMIC DNA]</scope>
    <source>
        <strain evidence="9 10">CBS 110374</strain>
    </source>
</reference>
<protein>
    <submittedName>
        <fullName evidence="9">p-loop containing nucleoside triphosphate hydrolase protein</fullName>
    </submittedName>
</protein>
<dbReference type="GO" id="GO:0051231">
    <property type="term" value="P:spindle elongation"/>
    <property type="evidence" value="ECO:0007669"/>
    <property type="project" value="TreeGrafter"/>
</dbReference>
<dbReference type="PANTHER" id="PTHR47969">
    <property type="entry name" value="CHROMOSOME-ASSOCIATED KINESIN KIF4A-RELATED"/>
    <property type="match status" value="1"/>
</dbReference>
<feature type="domain" description="Kinesin motor" evidence="8">
    <location>
        <begin position="46"/>
        <end position="371"/>
    </location>
</feature>
<evidence type="ECO:0000259" key="8">
    <source>
        <dbReference type="PROSITE" id="PS50067"/>
    </source>
</evidence>
<dbReference type="GO" id="GO:0005737">
    <property type="term" value="C:cytoplasm"/>
    <property type="evidence" value="ECO:0007669"/>
    <property type="project" value="UniProtKB-SubCell"/>
</dbReference>
<evidence type="ECO:0000256" key="6">
    <source>
        <dbReference type="PROSITE-ProRule" id="PRU00283"/>
    </source>
</evidence>
<dbReference type="STRING" id="1043003.A0A074VYV0"/>
<dbReference type="InterPro" id="IPR027640">
    <property type="entry name" value="Kinesin-like_fam"/>
</dbReference>
<gene>
    <name evidence="9" type="ORF">M437DRAFT_63240</name>
</gene>
<keyword evidence="3 6" id="KW-0547">Nucleotide-binding</keyword>
<dbReference type="InterPro" id="IPR036961">
    <property type="entry name" value="Kinesin_motor_dom_sf"/>
</dbReference>
<keyword evidence="6" id="KW-0505">Motor protein</keyword>
<dbReference type="GO" id="GO:0016787">
    <property type="term" value="F:hydrolase activity"/>
    <property type="evidence" value="ECO:0007669"/>
    <property type="project" value="UniProtKB-KW"/>
</dbReference>
<dbReference type="HOGENOM" id="CLU_001485_2_0_1"/>
<proteinExistence type="inferred from homology"/>
<evidence type="ECO:0000256" key="4">
    <source>
        <dbReference type="ARBA" id="ARBA00022840"/>
    </source>
</evidence>
<dbReference type="EMBL" id="KL584826">
    <property type="protein sequence ID" value="KEQ65688.1"/>
    <property type="molecule type" value="Genomic_DNA"/>
</dbReference>
<feature type="region of interest" description="Disordered" evidence="7">
    <location>
        <begin position="22"/>
        <end position="45"/>
    </location>
</feature>
<evidence type="ECO:0000313" key="10">
    <source>
        <dbReference type="Proteomes" id="UP000030672"/>
    </source>
</evidence>
<dbReference type="AlphaFoldDB" id="A0A074VYV0"/>
<evidence type="ECO:0000256" key="3">
    <source>
        <dbReference type="ARBA" id="ARBA00022741"/>
    </source>
</evidence>
<feature type="compositionally biased region" description="Polar residues" evidence="7">
    <location>
        <begin position="23"/>
        <end position="45"/>
    </location>
</feature>
<dbReference type="GO" id="GO:0005875">
    <property type="term" value="C:microtubule associated complex"/>
    <property type="evidence" value="ECO:0007669"/>
    <property type="project" value="TreeGrafter"/>
</dbReference>
<dbReference type="PANTHER" id="PTHR47969:SF15">
    <property type="entry name" value="CHROMOSOME-ASSOCIATED KINESIN KIF4A-RELATED"/>
    <property type="match status" value="1"/>
</dbReference>
<dbReference type="GO" id="GO:0008017">
    <property type="term" value="F:microtubule binding"/>
    <property type="evidence" value="ECO:0007669"/>
    <property type="project" value="InterPro"/>
</dbReference>
<keyword evidence="9" id="KW-0378">Hydrolase</keyword>
<dbReference type="GO" id="GO:0005524">
    <property type="term" value="F:ATP binding"/>
    <property type="evidence" value="ECO:0007669"/>
    <property type="project" value="UniProtKB-UniRule"/>
</dbReference>
<evidence type="ECO:0000256" key="7">
    <source>
        <dbReference type="SAM" id="MobiDB-lite"/>
    </source>
</evidence>
<name>A0A074VYV0_AURM1</name>
<keyword evidence="5" id="KW-0175">Coiled coil</keyword>
<dbReference type="GeneID" id="63917591"/>
<dbReference type="PROSITE" id="PS50067">
    <property type="entry name" value="KINESIN_MOTOR_2"/>
    <property type="match status" value="1"/>
</dbReference>
<dbReference type="SMART" id="SM00129">
    <property type="entry name" value="KISc"/>
    <property type="match status" value="1"/>
</dbReference>
<dbReference type="GO" id="GO:0007052">
    <property type="term" value="P:mitotic spindle organization"/>
    <property type="evidence" value="ECO:0007669"/>
    <property type="project" value="TreeGrafter"/>
</dbReference>
<dbReference type="RefSeq" id="XP_040882711.1">
    <property type="nucleotide sequence ID" value="XM_041024218.1"/>
</dbReference>
<organism evidence="9 10">
    <name type="scientific">Aureobasidium melanogenum (strain CBS 110374)</name>
    <name type="common">Aureobasidium pullulans var. melanogenum</name>
    <dbReference type="NCBI Taxonomy" id="1043003"/>
    <lineage>
        <taxon>Eukaryota</taxon>
        <taxon>Fungi</taxon>
        <taxon>Dikarya</taxon>
        <taxon>Ascomycota</taxon>
        <taxon>Pezizomycotina</taxon>
        <taxon>Dothideomycetes</taxon>
        <taxon>Dothideomycetidae</taxon>
        <taxon>Dothideales</taxon>
        <taxon>Saccotheciaceae</taxon>
        <taxon>Aureobasidium</taxon>
    </lineage>
</organism>
<dbReference type="SUPFAM" id="SSF52540">
    <property type="entry name" value="P-loop containing nucleoside triphosphate hydrolases"/>
    <property type="match status" value="1"/>
</dbReference>
<keyword evidence="4 6" id="KW-0067">ATP-binding</keyword>
<dbReference type="GO" id="GO:0003777">
    <property type="term" value="F:microtubule motor activity"/>
    <property type="evidence" value="ECO:0007669"/>
    <property type="project" value="InterPro"/>
</dbReference>
<evidence type="ECO:0000256" key="1">
    <source>
        <dbReference type="ARBA" id="ARBA00004496"/>
    </source>
</evidence>
<dbReference type="PRINTS" id="PR00380">
    <property type="entry name" value="KINESINHEAVY"/>
</dbReference>
<evidence type="ECO:0000313" key="9">
    <source>
        <dbReference type="EMBL" id="KEQ65688.1"/>
    </source>
</evidence>
<evidence type="ECO:0000256" key="2">
    <source>
        <dbReference type="ARBA" id="ARBA00022490"/>
    </source>
</evidence>
<dbReference type="GO" id="GO:0007018">
    <property type="term" value="P:microtubule-based movement"/>
    <property type="evidence" value="ECO:0007669"/>
    <property type="project" value="InterPro"/>
</dbReference>
<comment type="similarity">
    <text evidence="6">Belongs to the TRAFAC class myosin-kinesin ATPase superfamily. Kinesin family.</text>
</comment>
<feature type="binding site" evidence="6">
    <location>
        <begin position="143"/>
        <end position="150"/>
    </location>
    <ligand>
        <name>ATP</name>
        <dbReference type="ChEBI" id="CHEBI:30616"/>
    </ligand>
</feature>
<accession>A0A074VYV0</accession>
<dbReference type="Gene3D" id="3.40.850.10">
    <property type="entry name" value="Kinesin motor domain"/>
    <property type="match status" value="1"/>
</dbReference>
<sequence length="372" mass="41144">MDQFYLKNAALYQTYVDKLDPTKSPSHFMNQPPQPTNKTADNSNPNMTISVRIRPMLEDDISSGFPCAIYPRPHDLTAKQQTLDLHDLYNHPRRPRPIIKSSTHKLQNVFDASASTAQVYDEVVRDLVISAADGKLGTLFAYGQTSSGKTFTVTELQKLAVADLLDRHSELHVTVVELAGNVAFDLFNQRERIAVLEDATGTTQLVGAIEHQINTKSQGIELLEKAMSFRRAAPTLKNPASSRSHCICRIKVTQPDASTHGFLYMVDLAGSEIARDVTEHGPELMRETRENNVSLSVLKDCIRQRALAATSKKKVHVPVRGSTLTKILKHVFDPEGGQECKTVVIACLNPSLADVASSKNTLRYAELLGKID</sequence>
<evidence type="ECO:0000256" key="5">
    <source>
        <dbReference type="ARBA" id="ARBA00023054"/>
    </source>
</evidence>
<dbReference type="InterPro" id="IPR027417">
    <property type="entry name" value="P-loop_NTPase"/>
</dbReference>
<dbReference type="Proteomes" id="UP000030672">
    <property type="component" value="Unassembled WGS sequence"/>
</dbReference>
<keyword evidence="2" id="KW-0963">Cytoplasm</keyword>
<keyword evidence="10" id="KW-1185">Reference proteome</keyword>
<comment type="subcellular location">
    <subcellularLocation>
        <location evidence="1">Cytoplasm</location>
    </subcellularLocation>
</comment>